<dbReference type="PANTHER" id="PTHR47178">
    <property type="entry name" value="MONOOXYGENASE, FAD-BINDING"/>
    <property type="match status" value="1"/>
</dbReference>
<evidence type="ECO:0000256" key="5">
    <source>
        <dbReference type="ARBA" id="ARBA00023033"/>
    </source>
</evidence>
<evidence type="ECO:0000259" key="6">
    <source>
        <dbReference type="Pfam" id="PF01494"/>
    </source>
</evidence>
<gene>
    <name evidence="7" type="ORF">NA57DRAFT_70552</name>
</gene>
<dbReference type="AlphaFoldDB" id="A0A9P4ITT2"/>
<evidence type="ECO:0000256" key="1">
    <source>
        <dbReference type="ARBA" id="ARBA00001974"/>
    </source>
</evidence>
<sequence>MSVQWALPMLDSLLPSDLMARLQSTAVDPYYVYPETGNHMPFYHGGTGELLKNIPLVKMLRVSRRKFRALCAEGIDIQYDKVFDSASFSADGTNVTAHFSDGFTATGTVLVGADGARSRVRSSLLGAAGEADIIPFGGLNFHVSYGDAQKALFVRKYLTPIQAIGVHPDGYWLWISVQDVPHPDDPASWTFQLQTTWRTDASSTAAVTSMAAHKARAQTFAEPFRSANVWVPDSTPLHENKISVWMPVAMDTRDGRACVVGDAAHPMPFQRGQGLNHGIADAVALTRELLDYSQGRKTRLEGISAYQEEMVKRAGEEVRVGMENTEMLHDWDKVTKSPFFVRGGDKNQ</sequence>
<keyword evidence="5" id="KW-0503">Monooxygenase</keyword>
<reference evidence="7" key="1">
    <citation type="journal article" date="2020" name="Stud. Mycol.">
        <title>101 Dothideomycetes genomes: a test case for predicting lifestyles and emergence of pathogens.</title>
        <authorList>
            <person name="Haridas S."/>
            <person name="Albert R."/>
            <person name="Binder M."/>
            <person name="Bloem J."/>
            <person name="Labutti K."/>
            <person name="Salamov A."/>
            <person name="Andreopoulos B."/>
            <person name="Baker S."/>
            <person name="Barry K."/>
            <person name="Bills G."/>
            <person name="Bluhm B."/>
            <person name="Cannon C."/>
            <person name="Castanera R."/>
            <person name="Culley D."/>
            <person name="Daum C."/>
            <person name="Ezra D."/>
            <person name="Gonzalez J."/>
            <person name="Henrissat B."/>
            <person name="Kuo A."/>
            <person name="Liang C."/>
            <person name="Lipzen A."/>
            <person name="Lutzoni F."/>
            <person name="Magnuson J."/>
            <person name="Mondo S."/>
            <person name="Nolan M."/>
            <person name="Ohm R."/>
            <person name="Pangilinan J."/>
            <person name="Park H.-J."/>
            <person name="Ramirez L."/>
            <person name="Alfaro M."/>
            <person name="Sun H."/>
            <person name="Tritt A."/>
            <person name="Yoshinaga Y."/>
            <person name="Zwiers L.-H."/>
            <person name="Turgeon B."/>
            <person name="Goodwin S."/>
            <person name="Spatafora J."/>
            <person name="Crous P."/>
            <person name="Grigoriev I."/>
        </authorList>
    </citation>
    <scope>NUCLEOTIDE SEQUENCE</scope>
    <source>
        <strain evidence="7">CBS 133067</strain>
    </source>
</reference>
<dbReference type="GO" id="GO:0071949">
    <property type="term" value="F:FAD binding"/>
    <property type="evidence" value="ECO:0007669"/>
    <property type="project" value="InterPro"/>
</dbReference>
<proteinExistence type="predicted"/>
<organism evidence="7 8">
    <name type="scientific">Rhizodiscina lignyota</name>
    <dbReference type="NCBI Taxonomy" id="1504668"/>
    <lineage>
        <taxon>Eukaryota</taxon>
        <taxon>Fungi</taxon>
        <taxon>Dikarya</taxon>
        <taxon>Ascomycota</taxon>
        <taxon>Pezizomycotina</taxon>
        <taxon>Dothideomycetes</taxon>
        <taxon>Pleosporomycetidae</taxon>
        <taxon>Aulographales</taxon>
        <taxon>Rhizodiscinaceae</taxon>
        <taxon>Rhizodiscina</taxon>
    </lineage>
</organism>
<evidence type="ECO:0000313" key="7">
    <source>
        <dbReference type="EMBL" id="KAF2104342.1"/>
    </source>
</evidence>
<keyword evidence="4" id="KW-0560">Oxidoreductase</keyword>
<feature type="domain" description="FAD-binding" evidence="6">
    <location>
        <begin position="83"/>
        <end position="314"/>
    </location>
</feature>
<evidence type="ECO:0000256" key="3">
    <source>
        <dbReference type="ARBA" id="ARBA00022827"/>
    </source>
</evidence>
<dbReference type="GO" id="GO:0004497">
    <property type="term" value="F:monooxygenase activity"/>
    <property type="evidence" value="ECO:0007669"/>
    <property type="project" value="UniProtKB-KW"/>
</dbReference>
<dbReference type="SUPFAM" id="SSF51905">
    <property type="entry name" value="FAD/NAD(P)-binding domain"/>
    <property type="match status" value="1"/>
</dbReference>
<dbReference type="InterPro" id="IPR002938">
    <property type="entry name" value="FAD-bd"/>
</dbReference>
<comment type="cofactor">
    <cofactor evidence="1">
        <name>FAD</name>
        <dbReference type="ChEBI" id="CHEBI:57692"/>
    </cofactor>
</comment>
<dbReference type="Gene3D" id="3.50.50.60">
    <property type="entry name" value="FAD/NAD(P)-binding domain"/>
    <property type="match status" value="1"/>
</dbReference>
<comment type="caution">
    <text evidence="7">The sequence shown here is derived from an EMBL/GenBank/DDBJ whole genome shotgun (WGS) entry which is preliminary data.</text>
</comment>
<evidence type="ECO:0000313" key="8">
    <source>
        <dbReference type="Proteomes" id="UP000799772"/>
    </source>
</evidence>
<dbReference type="EMBL" id="ML978121">
    <property type="protein sequence ID" value="KAF2104342.1"/>
    <property type="molecule type" value="Genomic_DNA"/>
</dbReference>
<keyword evidence="8" id="KW-1185">Reference proteome</keyword>
<name>A0A9P4ITT2_9PEZI</name>
<keyword evidence="3" id="KW-0274">FAD</keyword>
<dbReference type="Pfam" id="PF01494">
    <property type="entry name" value="FAD_binding_3"/>
    <property type="match status" value="1"/>
</dbReference>
<accession>A0A9P4ITT2</accession>
<dbReference type="PRINTS" id="PR00420">
    <property type="entry name" value="RNGMNOXGNASE"/>
</dbReference>
<evidence type="ECO:0000256" key="2">
    <source>
        <dbReference type="ARBA" id="ARBA00022630"/>
    </source>
</evidence>
<dbReference type="InterPro" id="IPR036188">
    <property type="entry name" value="FAD/NAD-bd_sf"/>
</dbReference>
<dbReference type="Proteomes" id="UP000799772">
    <property type="component" value="Unassembled WGS sequence"/>
</dbReference>
<dbReference type="OrthoDB" id="47494at2759"/>
<keyword evidence="2" id="KW-0285">Flavoprotein</keyword>
<evidence type="ECO:0000256" key="4">
    <source>
        <dbReference type="ARBA" id="ARBA00023002"/>
    </source>
</evidence>
<protein>
    <submittedName>
        <fullName evidence="7">FAD/NAD(P)-binding domain-containing protein</fullName>
    </submittedName>
</protein>
<dbReference type="PANTHER" id="PTHR47178:SF2">
    <property type="entry name" value="FAD-BINDING DOMAIN-CONTAINING PROTEIN"/>
    <property type="match status" value="1"/>
</dbReference>